<dbReference type="EMBL" id="ABLOKC030000007">
    <property type="protein sequence ID" value="EML1471038.1"/>
    <property type="molecule type" value="Genomic_DNA"/>
</dbReference>
<dbReference type="AlphaFoldDB" id="A0AAI9DJW6"/>
<organism evidence="2">
    <name type="scientific">Pluralibacter gergoviae</name>
    <name type="common">Enterobacter gergoviae</name>
    <dbReference type="NCBI Taxonomy" id="61647"/>
    <lineage>
        <taxon>Bacteria</taxon>
        <taxon>Pseudomonadati</taxon>
        <taxon>Pseudomonadota</taxon>
        <taxon>Gammaproteobacteria</taxon>
        <taxon>Enterobacterales</taxon>
        <taxon>Enterobacteriaceae</taxon>
        <taxon>Pluralibacter</taxon>
    </lineage>
</organism>
<dbReference type="InterPro" id="IPR001279">
    <property type="entry name" value="Metallo-B-lactamas"/>
</dbReference>
<comment type="caution">
    <text evidence="2">The sequence shown here is derived from an EMBL/GenBank/DDBJ whole genome shotgun (WGS) entry which is preliminary data.</text>
</comment>
<dbReference type="PANTHER" id="PTHR42951:SF14">
    <property type="entry name" value="METALLO-BETA-LACTAMASE SUPERFAMILY PROTEIN"/>
    <property type="match status" value="1"/>
</dbReference>
<dbReference type="CDD" id="cd07739">
    <property type="entry name" value="metallo-hydrolase-like_MBL-fold"/>
    <property type="match status" value="1"/>
</dbReference>
<protein>
    <submittedName>
        <fullName evidence="2">MBL fold metallo-hydrolase</fullName>
    </submittedName>
</protein>
<evidence type="ECO:0000259" key="1">
    <source>
        <dbReference type="SMART" id="SM00849"/>
    </source>
</evidence>
<feature type="domain" description="Metallo-beta-lactamase" evidence="1">
    <location>
        <begin position="21"/>
        <end position="211"/>
    </location>
</feature>
<dbReference type="PANTHER" id="PTHR42951">
    <property type="entry name" value="METALLO-BETA-LACTAMASE DOMAIN-CONTAINING"/>
    <property type="match status" value="1"/>
</dbReference>
<name>A0AAI9DJW6_PLUGE</name>
<dbReference type="Gene3D" id="3.60.15.10">
    <property type="entry name" value="Ribonuclease Z/Hydroxyacylglutathione hydrolase-like"/>
    <property type="match status" value="1"/>
</dbReference>
<sequence>MSETALRTKVFLSSDEHDGFGVTSTIIYGEKEAMLVDAQFTIANAHRLLADIIELNRELKYIFITHLHPDHYLGLEVIKAYYPDARVIAYQKAADDINDAYDFKIDYWGNTVLKSNGANIKFSVEKWQQDEITLEGEQIKILGLLCGDCTDIAALWLEKSRTLIASDLVFSDCHVWIADMRTPEILKNWFKTLDTLDTLEALEPLRVIPGHSSAALTLHPCAISFTRQYINDFIRELKRSKDAAQLVATMDRLYPDYPIRICLEYSAKILKDRYVWPGDWPLSLRHLASGY</sequence>
<evidence type="ECO:0000313" key="2">
    <source>
        <dbReference type="EMBL" id="EML1471038.1"/>
    </source>
</evidence>
<dbReference type="InterPro" id="IPR050855">
    <property type="entry name" value="NDM-1-like"/>
</dbReference>
<proteinExistence type="predicted"/>
<dbReference type="InterPro" id="IPR036866">
    <property type="entry name" value="RibonucZ/Hydroxyglut_hydro"/>
</dbReference>
<accession>A0AAI9DJW6</accession>
<dbReference type="Pfam" id="PF00753">
    <property type="entry name" value="Lactamase_B"/>
    <property type="match status" value="1"/>
</dbReference>
<dbReference type="SMART" id="SM00849">
    <property type="entry name" value="Lactamase_B"/>
    <property type="match status" value="1"/>
</dbReference>
<gene>
    <name evidence="2" type="ORF">QEG54_001748</name>
</gene>
<dbReference type="SUPFAM" id="SSF56281">
    <property type="entry name" value="Metallo-hydrolase/oxidoreductase"/>
    <property type="match status" value="1"/>
</dbReference>
<reference evidence="2" key="1">
    <citation type="submission" date="2024-02" db="EMBL/GenBank/DDBJ databases">
        <authorList>
            <consortium name="Clinical and Environmental Microbiology Branch: Whole genome sequencing antimicrobial resistance pathogens in the healthcare setting"/>
        </authorList>
    </citation>
    <scope>NUCLEOTIDE SEQUENCE</scope>
    <source>
        <strain evidence="2">2021DK-00143</strain>
    </source>
</reference>